<accession>A0A4S8Q2N7</accession>
<organism evidence="2 3">
    <name type="scientific">Rhizobium rosettiformans W3</name>
    <dbReference type="NCBI Taxonomy" id="538378"/>
    <lineage>
        <taxon>Bacteria</taxon>
        <taxon>Pseudomonadati</taxon>
        <taxon>Pseudomonadota</taxon>
        <taxon>Alphaproteobacteria</taxon>
        <taxon>Hyphomicrobiales</taxon>
        <taxon>Rhizobiaceae</taxon>
        <taxon>Rhizobium/Agrobacterium group</taxon>
        <taxon>Rhizobium</taxon>
    </lineage>
</organism>
<feature type="transmembrane region" description="Helical" evidence="1">
    <location>
        <begin position="146"/>
        <end position="166"/>
    </location>
</feature>
<keyword evidence="1" id="KW-1133">Transmembrane helix</keyword>
<name>A0A4S8Q2N7_9HYPH</name>
<evidence type="ECO:0008006" key="4">
    <source>
        <dbReference type="Google" id="ProtNLM"/>
    </source>
</evidence>
<evidence type="ECO:0000256" key="1">
    <source>
        <dbReference type="SAM" id="Phobius"/>
    </source>
</evidence>
<sequence>MIQSRIVLHFPGFEPFDAEAHLQRYKRSAGQASAVWNASFEVGELARDRRGAHFPVDADVAGWNTSAKIHVFDHNALITAMRAEPLWTQIGRGFRAGWDVVVQGGAWAYFRNAWRFGLFFLFPYLFLAAGLALGVNIAAIPTALELSAWWFALSVPAGYLIFRYGVIRFSDRYHVLHLLADWRLAVAVAENRPEIASWIDQAAAQVIAALEERADEILVTSHSMGANFAVSVIARVFELAPEALKGRRLVFVTLGGAALQCSLLSSAAVLRGRIGALARRPDVDWFDIQCLTDPIHLYKCHTVALSRHKDAPQPRLVFIRFKHAMSQPRYEKNRRDFLRMHRQYVLGPDQPSGFDFTLMTAGPLPANTFQTLDSQKPPTIPARS</sequence>
<dbReference type="AlphaFoldDB" id="A0A4S8Q2N7"/>
<gene>
    <name evidence="2" type="ORF">FAA86_14425</name>
</gene>
<feature type="transmembrane region" description="Helical" evidence="1">
    <location>
        <begin position="118"/>
        <end position="140"/>
    </location>
</feature>
<reference evidence="2 3" key="1">
    <citation type="submission" date="2019-04" db="EMBL/GenBank/DDBJ databases">
        <title>genome sequence of strain W3.</title>
        <authorList>
            <person name="Gao J."/>
            <person name="Sun J."/>
        </authorList>
    </citation>
    <scope>NUCLEOTIDE SEQUENCE [LARGE SCALE GENOMIC DNA]</scope>
    <source>
        <strain evidence="2 3">W3</strain>
    </source>
</reference>
<proteinExistence type="predicted"/>
<dbReference type="EMBL" id="STGU01000007">
    <property type="protein sequence ID" value="THV34869.1"/>
    <property type="molecule type" value="Genomic_DNA"/>
</dbReference>
<evidence type="ECO:0000313" key="2">
    <source>
        <dbReference type="EMBL" id="THV34869.1"/>
    </source>
</evidence>
<keyword evidence="1" id="KW-0472">Membrane</keyword>
<evidence type="ECO:0000313" key="3">
    <source>
        <dbReference type="Proteomes" id="UP000307378"/>
    </source>
</evidence>
<comment type="caution">
    <text evidence="2">The sequence shown here is derived from an EMBL/GenBank/DDBJ whole genome shotgun (WGS) entry which is preliminary data.</text>
</comment>
<keyword evidence="1" id="KW-0812">Transmembrane</keyword>
<protein>
    <recommendedName>
        <fullName evidence="4">Transmembrane protein</fullName>
    </recommendedName>
</protein>
<dbReference type="Proteomes" id="UP000307378">
    <property type="component" value="Unassembled WGS sequence"/>
</dbReference>
<dbReference type="RefSeq" id="WP_136541654.1">
    <property type="nucleotide sequence ID" value="NZ_STGU01000007.1"/>
</dbReference>